<protein>
    <submittedName>
        <fullName evidence="3">Flavin-containing monoamine oxidase AofH</fullName>
        <ecNumber evidence="3">1.4.3.-</ecNumber>
    </submittedName>
</protein>
<dbReference type="OrthoDB" id="337830at2"/>
<feature type="domain" description="Amine oxidase" evidence="2">
    <location>
        <begin position="12"/>
        <end position="75"/>
    </location>
</feature>
<dbReference type="EC" id="1.4.3.-" evidence="3"/>
<evidence type="ECO:0000256" key="1">
    <source>
        <dbReference type="ARBA" id="ARBA00005995"/>
    </source>
</evidence>
<comment type="similarity">
    <text evidence="1">Belongs to the flavin monoamine oxidase family.</text>
</comment>
<dbReference type="RefSeq" id="WP_088921532.1">
    <property type="nucleotide sequence ID" value="NZ_CP018632.1"/>
</dbReference>
<dbReference type="GO" id="GO:0016491">
    <property type="term" value="F:oxidoreductase activity"/>
    <property type="evidence" value="ECO:0007669"/>
    <property type="project" value="UniProtKB-KW"/>
</dbReference>
<keyword evidence="4" id="KW-1185">Reference proteome</keyword>
<evidence type="ECO:0000313" key="3">
    <source>
        <dbReference type="EMBL" id="ASJ76809.1"/>
    </source>
</evidence>
<feature type="domain" description="Amine oxidase" evidence="2">
    <location>
        <begin position="104"/>
        <end position="355"/>
    </location>
</feature>
<dbReference type="Gene3D" id="3.50.50.60">
    <property type="entry name" value="FAD/NAD(P)-binding domain"/>
    <property type="match status" value="2"/>
</dbReference>
<organism evidence="3 4">
    <name type="scientific">Granulosicoccus antarcticus IMCC3135</name>
    <dbReference type="NCBI Taxonomy" id="1192854"/>
    <lineage>
        <taxon>Bacteria</taxon>
        <taxon>Pseudomonadati</taxon>
        <taxon>Pseudomonadota</taxon>
        <taxon>Gammaproteobacteria</taxon>
        <taxon>Chromatiales</taxon>
        <taxon>Granulosicoccaceae</taxon>
        <taxon>Granulosicoccus</taxon>
    </lineage>
</organism>
<keyword evidence="3" id="KW-0560">Oxidoreductase</keyword>
<dbReference type="KEGG" id="gai:IMCC3135_33845"/>
<dbReference type="PANTHER" id="PTHR43563:SF1">
    <property type="entry name" value="AMINE OXIDASE [FLAVIN-CONTAINING] B"/>
    <property type="match status" value="1"/>
</dbReference>
<proteinExistence type="inferred from homology"/>
<dbReference type="AlphaFoldDB" id="A0A2Z2NZU2"/>
<dbReference type="InterPro" id="IPR050703">
    <property type="entry name" value="Flavin_MAO"/>
</dbReference>
<dbReference type="EMBL" id="CP018632">
    <property type="protein sequence ID" value="ASJ76809.1"/>
    <property type="molecule type" value="Genomic_DNA"/>
</dbReference>
<evidence type="ECO:0000259" key="2">
    <source>
        <dbReference type="Pfam" id="PF01593"/>
    </source>
</evidence>
<sequence>MKPVVLIVGGGLSGLCAAYRLTLQGIPFRLLEARDRLGGRIHSAPTGALDLGPSWFWPGQRQIASLIAELGLEQSIYPQVSEGLSIMEYGDGSLQKSLGGASMAGSNRIDGGMKQLIDSLVSVLPGDSLQINSNVQHLVQTPEGVTVRVKQSGIEQEMQAAHLILALPPRVVADSITFEPGLPSKDRQLLAKIPTWMAAQAKFVAEYSEPFWQEQGLSGDGFSQLGPLTEIHDASPRTGGNSALFGFVGIPAEQRPGQEQALKQAGVAQLARMFGEAASQPIAVHLKDWAFDAQTATALDRDPVVPRSHGRPTLMSEWDNRLIWAGSETAGLTDHSNGYLEGAVESGNRAAALIIKLMSDG</sequence>
<dbReference type="InterPro" id="IPR036188">
    <property type="entry name" value="FAD/NAD-bd_sf"/>
</dbReference>
<gene>
    <name evidence="3" type="primary">aofH</name>
    <name evidence="3" type="ORF">IMCC3135_33845</name>
</gene>
<dbReference type="PANTHER" id="PTHR43563">
    <property type="entry name" value="AMINE OXIDASE"/>
    <property type="match status" value="1"/>
</dbReference>
<dbReference type="Pfam" id="PF01593">
    <property type="entry name" value="Amino_oxidase"/>
    <property type="match status" value="2"/>
</dbReference>
<dbReference type="SUPFAM" id="SSF54373">
    <property type="entry name" value="FAD-linked reductases, C-terminal domain"/>
    <property type="match status" value="1"/>
</dbReference>
<evidence type="ECO:0000313" key="4">
    <source>
        <dbReference type="Proteomes" id="UP000250079"/>
    </source>
</evidence>
<dbReference type="Proteomes" id="UP000250079">
    <property type="component" value="Chromosome"/>
</dbReference>
<dbReference type="SUPFAM" id="SSF51905">
    <property type="entry name" value="FAD/NAD(P)-binding domain"/>
    <property type="match status" value="1"/>
</dbReference>
<dbReference type="InterPro" id="IPR002937">
    <property type="entry name" value="Amino_oxidase"/>
</dbReference>
<accession>A0A2Z2NZU2</accession>
<name>A0A2Z2NZU2_9GAMM</name>
<reference evidence="3 4" key="1">
    <citation type="submission" date="2016-12" db="EMBL/GenBank/DDBJ databases">
        <authorList>
            <person name="Song W.-J."/>
            <person name="Kurnit D.M."/>
        </authorList>
    </citation>
    <scope>NUCLEOTIDE SEQUENCE [LARGE SCALE GENOMIC DNA]</scope>
    <source>
        <strain evidence="3 4">IMCC3135</strain>
    </source>
</reference>